<evidence type="ECO:0008006" key="3">
    <source>
        <dbReference type="Google" id="ProtNLM"/>
    </source>
</evidence>
<evidence type="ECO:0000313" key="2">
    <source>
        <dbReference type="Proteomes" id="UP000000845"/>
    </source>
</evidence>
<keyword evidence="2" id="KW-1185">Reference proteome</keyword>
<dbReference type="HOGENOM" id="CLU_1737909_0_0_0"/>
<reference evidence="2" key="1">
    <citation type="submission" date="2009-09" db="EMBL/GenBank/DDBJ databases">
        <title>The complete chromosome of Sebaldella termitidis ATCC 33386.</title>
        <authorList>
            <consortium name="US DOE Joint Genome Institute (JGI-PGF)"/>
            <person name="Lucas S."/>
            <person name="Copeland A."/>
            <person name="Lapidus A."/>
            <person name="Glavina del Rio T."/>
            <person name="Dalin E."/>
            <person name="Tice H."/>
            <person name="Bruce D."/>
            <person name="Goodwin L."/>
            <person name="Pitluck S."/>
            <person name="Kyrpides N."/>
            <person name="Mavromatis K."/>
            <person name="Ivanova N."/>
            <person name="Mikhailova N."/>
            <person name="Sims D."/>
            <person name="Meincke L."/>
            <person name="Brettin T."/>
            <person name="Detter J.C."/>
            <person name="Han C."/>
            <person name="Larimer F."/>
            <person name="Land M."/>
            <person name="Hauser L."/>
            <person name="Markowitz V."/>
            <person name="Cheng J.F."/>
            <person name="Hugenholtz P."/>
            <person name="Woyke T."/>
            <person name="Wu D."/>
            <person name="Eisen J.A."/>
        </authorList>
    </citation>
    <scope>NUCLEOTIDE SEQUENCE [LARGE SCALE GENOMIC DNA]</scope>
    <source>
        <strain evidence="2">ATCC 33386 / NCTC 11300</strain>
    </source>
</reference>
<dbReference type="EMBL" id="CP001739">
    <property type="protein sequence ID" value="ACZ10409.1"/>
    <property type="molecule type" value="Genomic_DNA"/>
</dbReference>
<evidence type="ECO:0000313" key="1">
    <source>
        <dbReference type="EMBL" id="ACZ10409.1"/>
    </source>
</evidence>
<dbReference type="eggNOG" id="ENOG5031XHI">
    <property type="taxonomic scope" value="Bacteria"/>
</dbReference>
<accession>D1ARC3</accession>
<sequence length="150" mass="16855">MKKILLFLMSITLLFVITGCKGKKALTADEFKNKMTQEGYQVQDISEKYVGKGAKAVLIAKKDGYQIEFFVTENKDYAVGSYNLNKEKFEKTKGNAMVETQKSMGNVSKYTLKSNSTYKVVSRVGETFIYINAPGAKTDEINEVLKKLGY</sequence>
<proteinExistence type="predicted"/>
<organism evidence="1 2">
    <name type="scientific">Sebaldella termitidis (strain ATCC 33386 / NCTC 11300)</name>
    <dbReference type="NCBI Taxonomy" id="526218"/>
    <lineage>
        <taxon>Bacteria</taxon>
        <taxon>Fusobacteriati</taxon>
        <taxon>Fusobacteriota</taxon>
        <taxon>Fusobacteriia</taxon>
        <taxon>Fusobacteriales</taxon>
        <taxon>Leptotrichiaceae</taxon>
        <taxon>Sebaldella</taxon>
    </lineage>
</organism>
<dbReference type="AlphaFoldDB" id="D1ARC3"/>
<gene>
    <name evidence="1" type="ordered locus">Sterm_3575</name>
</gene>
<protein>
    <recommendedName>
        <fullName evidence="3">Lipoprotein</fullName>
    </recommendedName>
</protein>
<dbReference type="PROSITE" id="PS51257">
    <property type="entry name" value="PROKAR_LIPOPROTEIN"/>
    <property type="match status" value="1"/>
</dbReference>
<dbReference type="RefSeq" id="WP_012862991.1">
    <property type="nucleotide sequence ID" value="NC_013517.1"/>
</dbReference>
<dbReference type="Proteomes" id="UP000000845">
    <property type="component" value="Chromosome"/>
</dbReference>
<dbReference type="KEGG" id="str:Sterm_3575"/>
<name>D1ARC3_SEBTE</name>
<reference evidence="1 2" key="2">
    <citation type="journal article" date="2010" name="Stand. Genomic Sci.">
        <title>Complete genome sequence of Sebaldella termitidis type strain (NCTC 11300).</title>
        <authorList>
            <person name="Harmon-Smith M."/>
            <person name="Celia L."/>
            <person name="Chertkov O."/>
            <person name="Lapidus A."/>
            <person name="Copeland A."/>
            <person name="Glavina Del Rio T."/>
            <person name="Nolan M."/>
            <person name="Lucas S."/>
            <person name="Tice H."/>
            <person name="Cheng J.F."/>
            <person name="Han C."/>
            <person name="Detter J.C."/>
            <person name="Bruce D."/>
            <person name="Goodwin L."/>
            <person name="Pitluck S."/>
            <person name="Pati A."/>
            <person name="Liolios K."/>
            <person name="Ivanova N."/>
            <person name="Mavromatis K."/>
            <person name="Mikhailova N."/>
            <person name="Chen A."/>
            <person name="Palaniappan K."/>
            <person name="Land M."/>
            <person name="Hauser L."/>
            <person name="Chang Y.J."/>
            <person name="Jeffries C.D."/>
            <person name="Brettin T."/>
            <person name="Goker M."/>
            <person name="Beck B."/>
            <person name="Bristow J."/>
            <person name="Eisen J.A."/>
            <person name="Markowitz V."/>
            <person name="Hugenholtz P."/>
            <person name="Kyrpides N.C."/>
            <person name="Klenk H.P."/>
            <person name="Chen F."/>
        </authorList>
    </citation>
    <scope>NUCLEOTIDE SEQUENCE [LARGE SCALE GENOMIC DNA]</scope>
    <source>
        <strain evidence="2">ATCC 33386 / NCTC 11300</strain>
    </source>
</reference>